<keyword evidence="3" id="KW-1185">Reference proteome</keyword>
<dbReference type="OrthoDB" id="9801841at2"/>
<dbReference type="InterPro" id="IPR015655">
    <property type="entry name" value="PP2C"/>
</dbReference>
<dbReference type="PROSITE" id="PS51746">
    <property type="entry name" value="PPM_2"/>
    <property type="match status" value="1"/>
</dbReference>
<reference evidence="2 3" key="1">
    <citation type="submission" date="2016-09" db="EMBL/GenBank/DDBJ databases">
        <title>Desulfuribacillus arsenicus sp. nov., an obligately anaerobic, dissimilatory arsenic- and antimonate-reducing bacterium isolated from anoxic sediments.</title>
        <authorList>
            <person name="Abin C.A."/>
            <person name="Hollibaugh J.T."/>
        </authorList>
    </citation>
    <scope>NUCLEOTIDE SEQUENCE [LARGE SCALE GENOMIC DNA]</scope>
    <source>
        <strain evidence="2 3">MLFW-2</strain>
    </source>
</reference>
<accession>A0A1E5L6K8</accession>
<dbReference type="Pfam" id="PF13672">
    <property type="entry name" value="PP2C_2"/>
    <property type="match status" value="1"/>
</dbReference>
<feature type="domain" description="PPM-type phosphatase" evidence="1">
    <location>
        <begin position="2"/>
        <end position="246"/>
    </location>
</feature>
<dbReference type="SMART" id="SM00332">
    <property type="entry name" value="PP2Cc"/>
    <property type="match status" value="1"/>
</dbReference>
<gene>
    <name evidence="2" type="ORF">BHU72_02950</name>
</gene>
<dbReference type="SUPFAM" id="SSF81606">
    <property type="entry name" value="PP2C-like"/>
    <property type="match status" value="1"/>
</dbReference>
<dbReference type="PANTHER" id="PTHR47992">
    <property type="entry name" value="PROTEIN PHOSPHATASE"/>
    <property type="match status" value="1"/>
</dbReference>
<evidence type="ECO:0000313" key="2">
    <source>
        <dbReference type="EMBL" id="OEH85756.1"/>
    </source>
</evidence>
<dbReference type="CDD" id="cd00143">
    <property type="entry name" value="PP2Cc"/>
    <property type="match status" value="1"/>
</dbReference>
<dbReference type="RefSeq" id="WP_069701839.1">
    <property type="nucleotide sequence ID" value="NZ_MJAT01000012.1"/>
</dbReference>
<protein>
    <recommendedName>
        <fullName evidence="1">PPM-type phosphatase domain-containing protein</fullName>
    </recommendedName>
</protein>
<dbReference type="GO" id="GO:0004722">
    <property type="term" value="F:protein serine/threonine phosphatase activity"/>
    <property type="evidence" value="ECO:0007669"/>
    <property type="project" value="InterPro"/>
</dbReference>
<evidence type="ECO:0000313" key="3">
    <source>
        <dbReference type="Proteomes" id="UP000095255"/>
    </source>
</evidence>
<dbReference type="InterPro" id="IPR001932">
    <property type="entry name" value="PPM-type_phosphatase-like_dom"/>
</dbReference>
<name>A0A1E5L6K8_9FIRM</name>
<proteinExistence type="predicted"/>
<dbReference type="InterPro" id="IPR036457">
    <property type="entry name" value="PPM-type-like_dom_sf"/>
</dbReference>
<dbReference type="STRING" id="1390249.BHU72_02950"/>
<sequence>MEWAAKSDVGLVRKTNEDSFLVRIQDGKQSIAIVADGMGGHQGGKIASKITVETILEGIDQFYPEDRDQIYEIDSTVAIKRAVKFANQRVYDTAQEDKQLAGMGTTVVIALLNAEQVEIAHVGDSRAYIISKNGLTQITDDHSLVNELLAQGKITEEEAIHHPQRNMITRALGTSASVIIDIAKHVWEYEDILLLCSDGLSESISSEVILQTFYEGHSLEDAVNSLLEKSLQAGGKDNITIVAIKNLSNHNDEKFIERGSN</sequence>
<evidence type="ECO:0000259" key="1">
    <source>
        <dbReference type="PROSITE" id="PS51746"/>
    </source>
</evidence>
<dbReference type="AlphaFoldDB" id="A0A1E5L6K8"/>
<dbReference type="SMART" id="SM00331">
    <property type="entry name" value="PP2C_SIG"/>
    <property type="match status" value="1"/>
</dbReference>
<dbReference type="Gene3D" id="3.60.40.10">
    <property type="entry name" value="PPM-type phosphatase domain"/>
    <property type="match status" value="1"/>
</dbReference>
<organism evidence="2 3">
    <name type="scientific">Desulfuribacillus stibiiarsenatis</name>
    <dbReference type="NCBI Taxonomy" id="1390249"/>
    <lineage>
        <taxon>Bacteria</taxon>
        <taxon>Bacillati</taxon>
        <taxon>Bacillota</taxon>
        <taxon>Desulfuribacillia</taxon>
        <taxon>Desulfuribacillales</taxon>
        <taxon>Desulfuribacillaceae</taxon>
        <taxon>Desulfuribacillus</taxon>
    </lineage>
</organism>
<comment type="caution">
    <text evidence="2">The sequence shown here is derived from an EMBL/GenBank/DDBJ whole genome shotgun (WGS) entry which is preliminary data.</text>
</comment>
<dbReference type="NCBIfam" id="NF033484">
    <property type="entry name" value="Stp1_PP2C_phos"/>
    <property type="match status" value="1"/>
</dbReference>
<dbReference type="EMBL" id="MJAT01000012">
    <property type="protein sequence ID" value="OEH85756.1"/>
    <property type="molecule type" value="Genomic_DNA"/>
</dbReference>
<dbReference type="Proteomes" id="UP000095255">
    <property type="component" value="Unassembled WGS sequence"/>
</dbReference>